<organism evidence="3 4">
    <name type="scientific">Faecalicatena acetigenes</name>
    <dbReference type="NCBI Taxonomy" id="2981790"/>
    <lineage>
        <taxon>Bacteria</taxon>
        <taxon>Bacillati</taxon>
        <taxon>Bacillota</taxon>
        <taxon>Clostridia</taxon>
        <taxon>Lachnospirales</taxon>
        <taxon>Lachnospiraceae</taxon>
        <taxon>Faecalicatena</taxon>
    </lineage>
</organism>
<evidence type="ECO:0000256" key="1">
    <source>
        <dbReference type="PROSITE-ProRule" id="PRU00339"/>
    </source>
</evidence>
<feature type="repeat" description="TPR" evidence="1">
    <location>
        <begin position="53"/>
        <end position="86"/>
    </location>
</feature>
<feature type="chain" id="PRO_5045681493" evidence="2">
    <location>
        <begin position="23"/>
        <end position="179"/>
    </location>
</feature>
<dbReference type="SMART" id="SM00028">
    <property type="entry name" value="TPR"/>
    <property type="match status" value="3"/>
</dbReference>
<comment type="caution">
    <text evidence="3">The sequence shown here is derived from an EMBL/GenBank/DDBJ whole genome shotgun (WGS) entry which is preliminary data.</text>
</comment>
<dbReference type="RefSeq" id="WP_059067723.1">
    <property type="nucleotide sequence ID" value="NZ_JAOQJX010000001.1"/>
</dbReference>
<gene>
    <name evidence="3" type="ORF">OCV51_01025</name>
</gene>
<proteinExistence type="predicted"/>
<dbReference type="Gene3D" id="1.25.40.10">
    <property type="entry name" value="Tetratricopeptide repeat domain"/>
    <property type="match status" value="1"/>
</dbReference>
<dbReference type="InterPro" id="IPR011990">
    <property type="entry name" value="TPR-like_helical_dom_sf"/>
</dbReference>
<evidence type="ECO:0000256" key="2">
    <source>
        <dbReference type="SAM" id="SignalP"/>
    </source>
</evidence>
<keyword evidence="2" id="KW-0732">Signal</keyword>
<dbReference type="SUPFAM" id="SSF48452">
    <property type="entry name" value="TPR-like"/>
    <property type="match status" value="1"/>
</dbReference>
<protein>
    <submittedName>
        <fullName evidence="3">Tetratricopeptide repeat protein</fullName>
    </submittedName>
</protein>
<dbReference type="EMBL" id="JAOQJX010000001">
    <property type="protein sequence ID" value="MCU6746252.1"/>
    <property type="molecule type" value="Genomic_DNA"/>
</dbReference>
<dbReference type="PROSITE" id="PS50005">
    <property type="entry name" value="TPR"/>
    <property type="match status" value="1"/>
</dbReference>
<keyword evidence="1" id="KW-0802">TPR repeat</keyword>
<dbReference type="Pfam" id="PF13432">
    <property type="entry name" value="TPR_16"/>
    <property type="match status" value="1"/>
</dbReference>
<dbReference type="PROSITE" id="PS51257">
    <property type="entry name" value="PROKAR_LIPOPROTEIN"/>
    <property type="match status" value="1"/>
</dbReference>
<dbReference type="Proteomes" id="UP001652394">
    <property type="component" value="Unassembled WGS sequence"/>
</dbReference>
<sequence length="179" mass="19986">MKIKKILPILCAVCLLTGCTNALKDGTKQMEEGNYDKAAACFTEAVKKEENAAEAYRGLGMALYEQKEYKGALEAWENALAQGIKESPQMYNLMGISAMQTEDYAGAYQYFETGIALSDARAAEETIDGGLLKEMRYNVIVCAEKSADWETAKEKITEYLELYPDDEKVIREAAFLKTR</sequence>
<dbReference type="InterPro" id="IPR019734">
    <property type="entry name" value="TPR_rpt"/>
</dbReference>
<accession>A0ABT2T7K8</accession>
<feature type="signal peptide" evidence="2">
    <location>
        <begin position="1"/>
        <end position="22"/>
    </location>
</feature>
<reference evidence="3 4" key="1">
    <citation type="journal article" date="2021" name="ISME Commun">
        <title>Automated analysis of genomic sequences facilitates high-throughput and comprehensive description of bacteria.</title>
        <authorList>
            <person name="Hitch T.C.A."/>
        </authorList>
    </citation>
    <scope>NUCLEOTIDE SEQUENCE [LARGE SCALE GENOMIC DNA]</scope>
    <source>
        <strain evidence="3 4">H2_18</strain>
    </source>
</reference>
<evidence type="ECO:0000313" key="3">
    <source>
        <dbReference type="EMBL" id="MCU6746252.1"/>
    </source>
</evidence>
<evidence type="ECO:0000313" key="4">
    <source>
        <dbReference type="Proteomes" id="UP001652394"/>
    </source>
</evidence>
<keyword evidence="4" id="KW-1185">Reference proteome</keyword>
<name>A0ABT2T7K8_9FIRM</name>